<name>A0A1X0REZ1_RHIZD</name>
<evidence type="ECO:0000256" key="6">
    <source>
        <dbReference type="ARBA" id="ARBA00023134"/>
    </source>
</evidence>
<dbReference type="NCBIfam" id="TIGR03598">
    <property type="entry name" value="GTPase_YsxC"/>
    <property type="match status" value="1"/>
</dbReference>
<dbReference type="EMBL" id="KV921864">
    <property type="protein sequence ID" value="ORE10590.1"/>
    <property type="molecule type" value="Genomic_DNA"/>
</dbReference>
<dbReference type="InterPro" id="IPR006073">
    <property type="entry name" value="GTP-bd"/>
</dbReference>
<evidence type="ECO:0000256" key="2">
    <source>
        <dbReference type="ARBA" id="ARBA00009638"/>
    </source>
</evidence>
<dbReference type="InterPro" id="IPR030393">
    <property type="entry name" value="G_ENGB_dom"/>
</dbReference>
<dbReference type="HAMAP" id="MF_00321">
    <property type="entry name" value="GTPase_EngB"/>
    <property type="match status" value="1"/>
</dbReference>
<sequence>MQSYYRLASLVSRSTLLKPKTTTSSLCQFRSLTKATTESTKQLSNRQKFKQLQPSPRLYEKLENLGFGALLRTKRYAAVYKQKERKKQEKGDVVPETKYSLPLLSFFAGAKVPSSIPPESLDEIAFVGRSNVGKSSLLNSLAETTIVRTSDKPGLTQQLNFFNVGKLFHMVDMPGYGFAFANEEDRVKWRDLMETYISTRKTLKRVFVVIDARHGLKVADKEFLNMLNSKRVKFQIVLTKCDLVVLPDLARRIMVVEDDIKQMRNAVKSVVVVSSKTSAGINQFRKEILFLMNHLKPREFYEAIEEKKLEKQTKKKSDKR</sequence>
<evidence type="ECO:0000313" key="8">
    <source>
        <dbReference type="EMBL" id="ORE10590.1"/>
    </source>
</evidence>
<dbReference type="SUPFAM" id="SSF52540">
    <property type="entry name" value="P-loop containing nucleoside triphosphate hydrolases"/>
    <property type="match status" value="1"/>
</dbReference>
<proteinExistence type="inferred from homology"/>
<accession>A0A1X0REZ1</accession>
<keyword evidence="6" id="KW-0342">GTP-binding</keyword>
<dbReference type="PANTHER" id="PTHR47560:SF1">
    <property type="entry name" value="EXPRESSED PROTEIN"/>
    <property type="match status" value="1"/>
</dbReference>
<gene>
    <name evidence="8" type="ORF">BCV72DRAFT_238719</name>
</gene>
<organism evidence="8">
    <name type="scientific">Rhizopus microsporus var. microsporus</name>
    <dbReference type="NCBI Taxonomy" id="86635"/>
    <lineage>
        <taxon>Eukaryota</taxon>
        <taxon>Fungi</taxon>
        <taxon>Fungi incertae sedis</taxon>
        <taxon>Mucoromycota</taxon>
        <taxon>Mucoromycotina</taxon>
        <taxon>Mucoromycetes</taxon>
        <taxon>Mucorales</taxon>
        <taxon>Mucorineae</taxon>
        <taxon>Rhizopodaceae</taxon>
        <taxon>Rhizopus</taxon>
    </lineage>
</organism>
<reference evidence="8" key="1">
    <citation type="journal article" date="2016" name="Proc. Natl. Acad. Sci. U.S.A.">
        <title>Lipid metabolic changes in an early divergent fungus govern the establishment of a mutualistic symbiosis with endobacteria.</title>
        <authorList>
            <person name="Lastovetsky O.A."/>
            <person name="Gaspar M.L."/>
            <person name="Mondo S.J."/>
            <person name="LaButti K.M."/>
            <person name="Sandor L."/>
            <person name="Grigoriev I.V."/>
            <person name="Henry S.A."/>
            <person name="Pawlowska T.E."/>
        </authorList>
    </citation>
    <scope>NUCLEOTIDE SEQUENCE [LARGE SCALE GENOMIC DNA]</scope>
    <source>
        <strain evidence="8">ATCC 52814</strain>
    </source>
</reference>
<dbReference type="AlphaFoldDB" id="A0A1X0REZ1"/>
<dbReference type="NCBIfam" id="TIGR00231">
    <property type="entry name" value="small_GTP"/>
    <property type="match status" value="1"/>
</dbReference>
<dbReference type="OrthoDB" id="391988at2759"/>
<protein>
    <submittedName>
        <fullName evidence="8">P-loop containing nucleoside triphosphate hydrolase protein</fullName>
    </submittedName>
</protein>
<comment type="cofactor">
    <cofactor evidence="1">
        <name>Mg(2+)</name>
        <dbReference type="ChEBI" id="CHEBI:18420"/>
    </cofactor>
</comment>
<dbReference type="InterPro" id="IPR027417">
    <property type="entry name" value="P-loop_NTPase"/>
</dbReference>
<dbReference type="Gene3D" id="3.40.50.300">
    <property type="entry name" value="P-loop containing nucleotide triphosphate hydrolases"/>
    <property type="match status" value="1"/>
</dbReference>
<dbReference type="GO" id="GO:0016787">
    <property type="term" value="F:hydrolase activity"/>
    <property type="evidence" value="ECO:0007669"/>
    <property type="project" value="UniProtKB-KW"/>
</dbReference>
<dbReference type="Pfam" id="PF01926">
    <property type="entry name" value="MMR_HSR1"/>
    <property type="match status" value="1"/>
</dbReference>
<keyword evidence="5" id="KW-0460">Magnesium</keyword>
<evidence type="ECO:0000256" key="5">
    <source>
        <dbReference type="ARBA" id="ARBA00022842"/>
    </source>
</evidence>
<dbReference type="CDD" id="cd01876">
    <property type="entry name" value="YihA_EngB"/>
    <property type="match status" value="1"/>
</dbReference>
<evidence type="ECO:0000259" key="7">
    <source>
        <dbReference type="PROSITE" id="PS51706"/>
    </source>
</evidence>
<dbReference type="InterPro" id="IPR019987">
    <property type="entry name" value="GTP-bd_ribosome_bio_YsxC"/>
</dbReference>
<evidence type="ECO:0000256" key="3">
    <source>
        <dbReference type="ARBA" id="ARBA00022723"/>
    </source>
</evidence>
<dbReference type="PROSITE" id="PS51706">
    <property type="entry name" value="G_ENGB"/>
    <property type="match status" value="1"/>
</dbReference>
<dbReference type="GO" id="GO:0005525">
    <property type="term" value="F:GTP binding"/>
    <property type="evidence" value="ECO:0007669"/>
    <property type="project" value="UniProtKB-KW"/>
</dbReference>
<dbReference type="PANTHER" id="PTHR47560">
    <property type="entry name" value="EXPRESSED PROTEIN"/>
    <property type="match status" value="1"/>
</dbReference>
<evidence type="ECO:0000256" key="1">
    <source>
        <dbReference type="ARBA" id="ARBA00001946"/>
    </source>
</evidence>
<keyword evidence="3" id="KW-0479">Metal-binding</keyword>
<dbReference type="VEuPathDB" id="FungiDB:BCV72DRAFT_238719"/>
<dbReference type="Proteomes" id="UP000242414">
    <property type="component" value="Unassembled WGS sequence"/>
</dbReference>
<keyword evidence="4" id="KW-0547">Nucleotide-binding</keyword>
<feature type="domain" description="EngB-type G" evidence="7">
    <location>
        <begin position="120"/>
        <end position="294"/>
    </location>
</feature>
<evidence type="ECO:0000256" key="4">
    <source>
        <dbReference type="ARBA" id="ARBA00022741"/>
    </source>
</evidence>
<keyword evidence="8" id="KW-0378">Hydrolase</keyword>
<dbReference type="InterPro" id="IPR005225">
    <property type="entry name" value="Small_GTP-bd"/>
</dbReference>
<dbReference type="GO" id="GO:0046872">
    <property type="term" value="F:metal ion binding"/>
    <property type="evidence" value="ECO:0007669"/>
    <property type="project" value="UniProtKB-KW"/>
</dbReference>
<comment type="similarity">
    <text evidence="2">Belongs to the TRAFAC class TrmE-Era-EngA-EngB-Septin-like GTPase superfamily. EngB GTPase family.</text>
</comment>